<keyword evidence="2" id="KW-1185">Reference proteome</keyword>
<reference evidence="1 2" key="1">
    <citation type="submission" date="2015-10" db="EMBL/GenBank/DDBJ databases">
        <title>Conservation of the essential genome among Caulobacter and Brevundimonas species.</title>
        <authorList>
            <person name="Scott D."/>
            <person name="Ely B."/>
        </authorList>
    </citation>
    <scope>NUCLEOTIDE SEQUENCE [LARGE SCALE GENOMIC DNA]</scope>
    <source>
        <strain evidence="1 2">CB4</strain>
    </source>
</reference>
<protein>
    <submittedName>
        <fullName evidence="1">Uncharacterized protein</fullName>
    </submittedName>
</protein>
<evidence type="ECO:0000313" key="2">
    <source>
        <dbReference type="Proteomes" id="UP000056905"/>
    </source>
</evidence>
<accession>A0A0N7JHT6</accession>
<dbReference type="AlphaFoldDB" id="A0A0N7JHT6"/>
<sequence>MALSGDILLCRFAFMPILGRAYVFSIGGVNQIRRFALAAKGDTIQEALVNDQPDCLQIPVSDGPTVIGEVLAVISASPVSLKPRYEML</sequence>
<gene>
    <name evidence="1" type="ORF">AQ619_13610</name>
</gene>
<dbReference type="KEGG" id="chq:AQ619_13610"/>
<organism evidence="1 2">
    <name type="scientific">Caulobacter henricii</name>
    <dbReference type="NCBI Taxonomy" id="69395"/>
    <lineage>
        <taxon>Bacteria</taxon>
        <taxon>Pseudomonadati</taxon>
        <taxon>Pseudomonadota</taxon>
        <taxon>Alphaproteobacteria</taxon>
        <taxon>Caulobacterales</taxon>
        <taxon>Caulobacteraceae</taxon>
        <taxon>Caulobacter</taxon>
    </lineage>
</organism>
<name>A0A0N7JHT6_9CAUL</name>
<proteinExistence type="predicted"/>
<evidence type="ECO:0000313" key="1">
    <source>
        <dbReference type="EMBL" id="ALL14298.1"/>
    </source>
</evidence>
<dbReference type="EMBL" id="CP013002">
    <property type="protein sequence ID" value="ALL14298.1"/>
    <property type="molecule type" value="Genomic_DNA"/>
</dbReference>
<dbReference type="Proteomes" id="UP000056905">
    <property type="component" value="Chromosome"/>
</dbReference>